<keyword evidence="2" id="KW-1185">Reference proteome</keyword>
<name>A0A9J5X1D0_SOLCO</name>
<dbReference type="Proteomes" id="UP000824120">
    <property type="component" value="Chromosome 10"/>
</dbReference>
<reference evidence="1 2" key="1">
    <citation type="submission" date="2020-09" db="EMBL/GenBank/DDBJ databases">
        <title>De no assembly of potato wild relative species, Solanum commersonii.</title>
        <authorList>
            <person name="Cho K."/>
        </authorList>
    </citation>
    <scope>NUCLEOTIDE SEQUENCE [LARGE SCALE GENOMIC DNA]</scope>
    <source>
        <strain evidence="1">LZ3.2</strain>
        <tissue evidence="1">Leaf</tissue>
    </source>
</reference>
<organism evidence="1 2">
    <name type="scientific">Solanum commersonii</name>
    <name type="common">Commerson's wild potato</name>
    <name type="synonym">Commerson's nightshade</name>
    <dbReference type="NCBI Taxonomy" id="4109"/>
    <lineage>
        <taxon>Eukaryota</taxon>
        <taxon>Viridiplantae</taxon>
        <taxon>Streptophyta</taxon>
        <taxon>Embryophyta</taxon>
        <taxon>Tracheophyta</taxon>
        <taxon>Spermatophyta</taxon>
        <taxon>Magnoliopsida</taxon>
        <taxon>eudicotyledons</taxon>
        <taxon>Gunneridae</taxon>
        <taxon>Pentapetalae</taxon>
        <taxon>asterids</taxon>
        <taxon>lamiids</taxon>
        <taxon>Solanales</taxon>
        <taxon>Solanaceae</taxon>
        <taxon>Solanoideae</taxon>
        <taxon>Solaneae</taxon>
        <taxon>Solanum</taxon>
    </lineage>
</organism>
<accession>A0A9J5X1D0</accession>
<evidence type="ECO:0000313" key="1">
    <source>
        <dbReference type="EMBL" id="KAG5580928.1"/>
    </source>
</evidence>
<dbReference type="AlphaFoldDB" id="A0A9J5X1D0"/>
<proteinExistence type="predicted"/>
<evidence type="ECO:0000313" key="2">
    <source>
        <dbReference type="Proteomes" id="UP000824120"/>
    </source>
</evidence>
<gene>
    <name evidence="1" type="ORF">H5410_051555</name>
</gene>
<comment type="caution">
    <text evidence="1">The sequence shown here is derived from an EMBL/GenBank/DDBJ whole genome shotgun (WGS) entry which is preliminary data.</text>
</comment>
<dbReference type="EMBL" id="JACXVP010000010">
    <property type="protein sequence ID" value="KAG5580928.1"/>
    <property type="molecule type" value="Genomic_DNA"/>
</dbReference>
<sequence>MHLRNRTHTGKSHLGNKWHCSEVIVVTQDLQQQRKGRSCDATLLRGLVEEASVEVSGRKDLSGEDGLPPRQWKKVGVGLMSDSILEDRNGKTEWVVMEHWEAVGEESMDPTKVIRISYTGDLGSISSCPDDICCKLLFPCSFPPSLSERGPDEDSEGEREYCVYRRGIIHSGSGLEDLLVGPSLAILLVVPAKGASLVAVDWPRLRGVSFRKTKLAFGHKFLNIFGKYYLGKDLDEISPCVWP</sequence>
<protein>
    <submittedName>
        <fullName evidence="1">Uncharacterized protein</fullName>
    </submittedName>
</protein>